<evidence type="ECO:0000313" key="4">
    <source>
        <dbReference type="Proteomes" id="UP000236165"/>
    </source>
</evidence>
<gene>
    <name evidence="2" type="ORF">BACWE_21750</name>
    <name evidence="3" type="ORF">I6G81_00995</name>
</gene>
<name>A0AAP8GYM9_BACMY</name>
<reference evidence="2 4" key="1">
    <citation type="submission" date="2016-10" db="EMBL/GenBank/DDBJ databases">
        <title>Genome Sequence of Bacillus weihenstephanensis GM6LP.</title>
        <authorList>
            <person name="Poehlein A."/>
            <person name="Wemheuer F."/>
            <person name="Hollensteiner J."/>
            <person name="Wemheuer B."/>
        </authorList>
    </citation>
    <scope>NUCLEOTIDE SEQUENCE [LARGE SCALE GENOMIC DNA]</scope>
    <source>
        <strain evidence="2 4">GM6LP</strain>
    </source>
</reference>
<reference evidence="3 5" key="2">
    <citation type="submission" date="2020-12" db="EMBL/GenBank/DDBJ databases">
        <title>FDA dAtabase for Regulatory Grade micrObial Sequences (FDA-ARGOS): Supporting development and validation of Infectious Disease Dx tests.</title>
        <authorList>
            <person name="Nelson B."/>
            <person name="Plummer A."/>
            <person name="Tallon L."/>
            <person name="Sadzewicz L."/>
            <person name="Zhao X."/>
            <person name="Boylan J."/>
            <person name="Ott S."/>
            <person name="Bowen H."/>
            <person name="Vavikolanu K."/>
            <person name="Mehta A."/>
            <person name="Aluvathingal J."/>
            <person name="Nadendla S."/>
            <person name="Myers T."/>
            <person name="Yan Y."/>
            <person name="Sichtig H."/>
        </authorList>
    </citation>
    <scope>NUCLEOTIDE SEQUENCE [LARGE SCALE GENOMIC DNA]</scope>
    <source>
        <strain evidence="3 5">FDAARGOS_924</strain>
        <plasmid evidence="3 5">unnamed2</plasmid>
    </source>
</reference>
<dbReference type="AlphaFoldDB" id="A0AAP8GYM9"/>
<proteinExistence type="predicted"/>
<dbReference type="EMBL" id="CP065876">
    <property type="protein sequence ID" value="QQA13504.1"/>
    <property type="molecule type" value="Genomic_DNA"/>
</dbReference>
<dbReference type="Proteomes" id="UP000596196">
    <property type="component" value="Plasmid unnamed2"/>
</dbReference>
<protein>
    <recommendedName>
        <fullName evidence="6">Lipoprotein</fullName>
    </recommendedName>
</protein>
<evidence type="ECO:0000313" key="3">
    <source>
        <dbReference type="EMBL" id="QQA13504.1"/>
    </source>
</evidence>
<evidence type="ECO:0000313" key="2">
    <source>
        <dbReference type="EMBL" id="PJN70913.1"/>
    </source>
</evidence>
<evidence type="ECO:0000313" key="5">
    <source>
        <dbReference type="Proteomes" id="UP000596196"/>
    </source>
</evidence>
<dbReference type="EMBL" id="MKZQ01000021">
    <property type="protein sequence ID" value="PJN70913.1"/>
    <property type="molecule type" value="Genomic_DNA"/>
</dbReference>
<dbReference type="Proteomes" id="UP000236165">
    <property type="component" value="Unassembled WGS sequence"/>
</dbReference>
<accession>A0AAP8GYM9</accession>
<dbReference type="RefSeq" id="WP_003193740.1">
    <property type="nucleotide sequence ID" value="NZ_CP009691.1"/>
</dbReference>
<keyword evidence="3" id="KW-0614">Plasmid</keyword>
<evidence type="ECO:0000256" key="1">
    <source>
        <dbReference type="SAM" id="Coils"/>
    </source>
</evidence>
<evidence type="ECO:0008006" key="6">
    <source>
        <dbReference type="Google" id="ProtNLM"/>
    </source>
</evidence>
<feature type="coiled-coil region" evidence="1">
    <location>
        <begin position="34"/>
        <end position="69"/>
    </location>
</feature>
<keyword evidence="1" id="KW-0175">Coiled coil</keyword>
<keyword evidence="5" id="KW-1185">Reference proteome</keyword>
<organism evidence="2 4">
    <name type="scientific">Bacillus mycoides</name>
    <dbReference type="NCBI Taxonomy" id="1405"/>
    <lineage>
        <taxon>Bacteria</taxon>
        <taxon>Bacillati</taxon>
        <taxon>Bacillota</taxon>
        <taxon>Bacilli</taxon>
        <taxon>Bacillales</taxon>
        <taxon>Bacillaceae</taxon>
        <taxon>Bacillus</taxon>
        <taxon>Bacillus cereus group</taxon>
    </lineage>
</organism>
<sequence length="171" mass="19168">MKRKLLAVTLPILLVAGVGCSNKDVAEDKKTDSLQVADKDIQEVSNDKRKAEKEYKSKLNALLEDLTKEALVLNDVITSNKPIEEKEKEYKEKSKTMYDISEKMVELDPGDKYKDVQSIVNEVTYAVKGGLSSTKNGLIAKDEGIVHQGADYFKKVSELLTDLDKKMKEVK</sequence>
<dbReference type="PROSITE" id="PS51257">
    <property type="entry name" value="PROKAR_LIPOPROTEIN"/>
    <property type="match status" value="1"/>
</dbReference>
<dbReference type="KEGG" id="bmyo:BG05_5555"/>
<geneLocation type="plasmid" evidence="3 5">
    <name>unnamed2</name>
</geneLocation>